<reference evidence="1 2" key="1">
    <citation type="journal article" date="2020" name="Cell">
        <title>Large-Scale Comparative Analyses of Tick Genomes Elucidate Their Genetic Diversity and Vector Capacities.</title>
        <authorList>
            <consortium name="Tick Genome and Microbiome Consortium (TIGMIC)"/>
            <person name="Jia N."/>
            <person name="Wang J."/>
            <person name="Shi W."/>
            <person name="Du L."/>
            <person name="Sun Y."/>
            <person name="Zhan W."/>
            <person name="Jiang J.F."/>
            <person name="Wang Q."/>
            <person name="Zhang B."/>
            <person name="Ji P."/>
            <person name="Bell-Sakyi L."/>
            <person name="Cui X.M."/>
            <person name="Yuan T.T."/>
            <person name="Jiang B.G."/>
            <person name="Yang W.F."/>
            <person name="Lam T.T."/>
            <person name="Chang Q.C."/>
            <person name="Ding S.J."/>
            <person name="Wang X.J."/>
            <person name="Zhu J.G."/>
            <person name="Ruan X.D."/>
            <person name="Zhao L."/>
            <person name="Wei J.T."/>
            <person name="Ye R.Z."/>
            <person name="Que T.C."/>
            <person name="Du C.H."/>
            <person name="Zhou Y.H."/>
            <person name="Cheng J.X."/>
            <person name="Dai P.F."/>
            <person name="Guo W.B."/>
            <person name="Han X.H."/>
            <person name="Huang E.J."/>
            <person name="Li L.F."/>
            <person name="Wei W."/>
            <person name="Gao Y.C."/>
            <person name="Liu J.Z."/>
            <person name="Shao H.Z."/>
            <person name="Wang X."/>
            <person name="Wang C.C."/>
            <person name="Yang T.C."/>
            <person name="Huo Q.B."/>
            <person name="Li W."/>
            <person name="Chen H.Y."/>
            <person name="Chen S.E."/>
            <person name="Zhou L.G."/>
            <person name="Ni X.B."/>
            <person name="Tian J.H."/>
            <person name="Sheng Y."/>
            <person name="Liu T."/>
            <person name="Pan Y.S."/>
            <person name="Xia L.Y."/>
            <person name="Li J."/>
            <person name="Zhao F."/>
            <person name="Cao W.C."/>
        </authorList>
    </citation>
    <scope>NUCLEOTIDE SEQUENCE [LARGE SCALE GENOMIC DNA]</scope>
    <source>
        <strain evidence="1">Iper-2018</strain>
    </source>
</reference>
<sequence>MPETPPEQCKPRRLRAPSVTSRSAGSQRSSRRECGADGDTTGHGHRSGVQGAAGAARSRQCVPDRTWRICGGPCAARQAGEGPPLEERGGRALPLLRLRSTSGAASARPAAASGCPASRREPPQKAARGKNGEMRVVGSRRDVDAAGGPLARSSVGIDDARLGRHGCVEPHHPSRLRAQAWPLGAWRCQSPSGQEAGQAAFSEADLGRVN</sequence>
<keyword evidence="2" id="KW-1185">Reference proteome</keyword>
<dbReference type="EMBL" id="JABSTQ010009554">
    <property type="protein sequence ID" value="KAG0428193.1"/>
    <property type="molecule type" value="Genomic_DNA"/>
</dbReference>
<accession>A0AC60Q3E5</accession>
<comment type="caution">
    <text evidence="1">The sequence shown here is derived from an EMBL/GenBank/DDBJ whole genome shotgun (WGS) entry which is preliminary data.</text>
</comment>
<feature type="non-terminal residue" evidence="1">
    <location>
        <position position="210"/>
    </location>
</feature>
<proteinExistence type="predicted"/>
<protein>
    <submittedName>
        <fullName evidence="1">Uncharacterized protein</fullName>
    </submittedName>
</protein>
<organism evidence="1 2">
    <name type="scientific">Ixodes persulcatus</name>
    <name type="common">Taiga tick</name>
    <dbReference type="NCBI Taxonomy" id="34615"/>
    <lineage>
        <taxon>Eukaryota</taxon>
        <taxon>Metazoa</taxon>
        <taxon>Ecdysozoa</taxon>
        <taxon>Arthropoda</taxon>
        <taxon>Chelicerata</taxon>
        <taxon>Arachnida</taxon>
        <taxon>Acari</taxon>
        <taxon>Parasitiformes</taxon>
        <taxon>Ixodida</taxon>
        <taxon>Ixodoidea</taxon>
        <taxon>Ixodidae</taxon>
        <taxon>Ixodinae</taxon>
        <taxon>Ixodes</taxon>
    </lineage>
</organism>
<dbReference type="Proteomes" id="UP000805193">
    <property type="component" value="Unassembled WGS sequence"/>
</dbReference>
<evidence type="ECO:0000313" key="2">
    <source>
        <dbReference type="Proteomes" id="UP000805193"/>
    </source>
</evidence>
<name>A0AC60Q3E5_IXOPE</name>
<gene>
    <name evidence="1" type="ORF">HPB47_024806</name>
</gene>
<evidence type="ECO:0000313" key="1">
    <source>
        <dbReference type="EMBL" id="KAG0428193.1"/>
    </source>
</evidence>